<evidence type="ECO:0000256" key="5">
    <source>
        <dbReference type="SAM" id="Phobius"/>
    </source>
</evidence>
<reference evidence="6 7" key="1">
    <citation type="submission" date="2024-08" db="EMBL/GenBank/DDBJ databases">
        <authorList>
            <person name="Cucini C."/>
            <person name="Frati F."/>
        </authorList>
    </citation>
    <scope>NUCLEOTIDE SEQUENCE [LARGE SCALE GENOMIC DNA]</scope>
</reference>
<organism evidence="6 7">
    <name type="scientific">Orchesella dallaii</name>
    <dbReference type="NCBI Taxonomy" id="48710"/>
    <lineage>
        <taxon>Eukaryota</taxon>
        <taxon>Metazoa</taxon>
        <taxon>Ecdysozoa</taxon>
        <taxon>Arthropoda</taxon>
        <taxon>Hexapoda</taxon>
        <taxon>Collembola</taxon>
        <taxon>Entomobryomorpha</taxon>
        <taxon>Entomobryoidea</taxon>
        <taxon>Orchesellidae</taxon>
        <taxon>Orchesellinae</taxon>
        <taxon>Orchesella</taxon>
    </lineage>
</organism>
<feature type="transmembrane region" description="Helical" evidence="5">
    <location>
        <begin position="24"/>
        <end position="42"/>
    </location>
</feature>
<dbReference type="SUPFAM" id="SSF161084">
    <property type="entry name" value="MAPEG domain-like"/>
    <property type="match status" value="1"/>
</dbReference>
<dbReference type="Gene3D" id="1.20.120.550">
    <property type="entry name" value="Membrane associated eicosanoid/glutathione metabolism-like domain"/>
    <property type="match status" value="1"/>
</dbReference>
<dbReference type="InterPro" id="IPR023352">
    <property type="entry name" value="MAPEG-like_dom_sf"/>
</dbReference>
<keyword evidence="4 5" id="KW-0472">Membrane</keyword>
<evidence type="ECO:0000313" key="6">
    <source>
        <dbReference type="EMBL" id="CAL8082502.1"/>
    </source>
</evidence>
<evidence type="ECO:0000256" key="2">
    <source>
        <dbReference type="ARBA" id="ARBA00022692"/>
    </source>
</evidence>
<dbReference type="PANTHER" id="PTHR10250:SF26">
    <property type="entry name" value="GLUTATHIONE S-TRANSFERASE 3, MITOCHONDRIAL"/>
    <property type="match status" value="1"/>
</dbReference>
<keyword evidence="2 5" id="KW-0812">Transmembrane</keyword>
<evidence type="ECO:0000313" key="7">
    <source>
        <dbReference type="Proteomes" id="UP001642540"/>
    </source>
</evidence>
<comment type="caution">
    <text evidence="6">The sequence shown here is derived from an EMBL/GenBank/DDBJ whole genome shotgun (WGS) entry which is preliminary data.</text>
</comment>
<evidence type="ECO:0000256" key="4">
    <source>
        <dbReference type="ARBA" id="ARBA00023136"/>
    </source>
</evidence>
<feature type="transmembrane region" description="Helical" evidence="5">
    <location>
        <begin position="85"/>
        <end position="110"/>
    </location>
</feature>
<dbReference type="Proteomes" id="UP001642540">
    <property type="component" value="Unassembled WGS sequence"/>
</dbReference>
<dbReference type="EMBL" id="CAXLJM020000015">
    <property type="protein sequence ID" value="CAL8082502.1"/>
    <property type="molecule type" value="Genomic_DNA"/>
</dbReference>
<feature type="transmembrane region" description="Helical" evidence="5">
    <location>
        <begin position="130"/>
        <end position="152"/>
    </location>
</feature>
<proteinExistence type="predicted"/>
<name>A0ABP1Q1M5_9HEXA</name>
<comment type="subcellular location">
    <subcellularLocation>
        <location evidence="1">Membrane</location>
        <topology evidence="1">Multi-pass membrane protein</topology>
    </subcellularLocation>
</comment>
<gene>
    <name evidence="6" type="ORF">ODALV1_LOCUS5225</name>
</gene>
<accession>A0ABP1Q1M5</accession>
<dbReference type="InterPro" id="IPR001129">
    <property type="entry name" value="Membr-assoc_MAPEG"/>
</dbReference>
<protein>
    <recommendedName>
        <fullName evidence="8">Microsomal glutathione S-transferase 3</fullName>
    </recommendedName>
</protein>
<dbReference type="PANTHER" id="PTHR10250">
    <property type="entry name" value="MICROSOMAL GLUTATHIONE S-TRANSFERASE"/>
    <property type="match status" value="1"/>
</dbReference>
<dbReference type="Pfam" id="PF01124">
    <property type="entry name" value="MAPEG"/>
    <property type="match status" value="1"/>
</dbReference>
<evidence type="ECO:0008006" key="8">
    <source>
        <dbReference type="Google" id="ProtNLM"/>
    </source>
</evidence>
<evidence type="ECO:0000256" key="1">
    <source>
        <dbReference type="ARBA" id="ARBA00004141"/>
    </source>
</evidence>
<keyword evidence="3 5" id="KW-1133">Transmembrane helix</keyword>
<dbReference type="InterPro" id="IPR050997">
    <property type="entry name" value="MAPEG"/>
</dbReference>
<sequence>MDFLFGGSALNAGNHAVALVLPKAYGFVILAAVASSFLLVWMSMQVGKARKLFNVQYPTMYSPTNDKFNCYQRAHQNTLEGYPTFLLVLLIGGLEMPVLSALAGLVWIAGKVSYAQGYFTGDPKNRLRGSYGYLGLLTLLVATLKFAIRLAVQ</sequence>
<keyword evidence="7" id="KW-1185">Reference proteome</keyword>
<evidence type="ECO:0000256" key="3">
    <source>
        <dbReference type="ARBA" id="ARBA00022989"/>
    </source>
</evidence>